<evidence type="ECO:0000313" key="3">
    <source>
        <dbReference type="EMBL" id="KAH7239695.1"/>
    </source>
</evidence>
<keyword evidence="4" id="KW-1185">Reference proteome</keyword>
<dbReference type="Proteomes" id="UP000736672">
    <property type="component" value="Unassembled WGS sequence"/>
</dbReference>
<feature type="signal peptide" evidence="2">
    <location>
        <begin position="1"/>
        <end position="25"/>
    </location>
</feature>
<proteinExistence type="predicted"/>
<gene>
    <name evidence="3" type="ORF">B0J15DRAFT_516273</name>
</gene>
<evidence type="ECO:0000256" key="2">
    <source>
        <dbReference type="SAM" id="SignalP"/>
    </source>
</evidence>
<feature type="chain" id="PRO_5040179904" evidence="2">
    <location>
        <begin position="26"/>
        <end position="485"/>
    </location>
</feature>
<evidence type="ECO:0000256" key="1">
    <source>
        <dbReference type="SAM" id="MobiDB-lite"/>
    </source>
</evidence>
<reference evidence="3" key="1">
    <citation type="journal article" date="2021" name="Nat. Commun.">
        <title>Genetic determinants of endophytism in the Arabidopsis root mycobiome.</title>
        <authorList>
            <person name="Mesny F."/>
            <person name="Miyauchi S."/>
            <person name="Thiergart T."/>
            <person name="Pickel B."/>
            <person name="Atanasova L."/>
            <person name="Karlsson M."/>
            <person name="Huettel B."/>
            <person name="Barry K.W."/>
            <person name="Haridas S."/>
            <person name="Chen C."/>
            <person name="Bauer D."/>
            <person name="Andreopoulos W."/>
            <person name="Pangilinan J."/>
            <person name="LaButti K."/>
            <person name="Riley R."/>
            <person name="Lipzen A."/>
            <person name="Clum A."/>
            <person name="Drula E."/>
            <person name="Henrissat B."/>
            <person name="Kohler A."/>
            <person name="Grigoriev I.V."/>
            <person name="Martin F.M."/>
            <person name="Hacquard S."/>
        </authorList>
    </citation>
    <scope>NUCLEOTIDE SEQUENCE</scope>
    <source>
        <strain evidence="3">FSSC 5 MPI-SDFR-AT-0091</strain>
    </source>
</reference>
<accession>A0A9P9GHT3</accession>
<keyword evidence="2" id="KW-0732">Signal</keyword>
<sequence length="485" mass="52870">MELLSFFVFLVFGGHFFGLPFFASAQDAPVFIQGGFEDATVDDESLYNTGGTIKVNGFDMVVPKNVLVQFPAAWVPWKDFVASKADFAGFETLVLGNTINGVHRVAQVIIYEFFEGLASGFIESLDYTDGSIKIQNGPTVRISDPNGVFSVGYDGAPFMTADDQSPSISSFSGFPMCIPRNDTDPLCPLSNRPFKGPGTFTAPDPLVMAPFQAGDFITFTGFRKGNEVIAFSIVAQNVQIQTLGDIVYVRMELGLLGIDNPNPNAEFADSRFIGFTSNNRATVALYAMDVDPCTGDVTDRIIATMGLRGGRNEQNKFEYRNDILHSYTREYKVVAEINGVEKTRMTKNGILSGTYVQPVNVWVQAEQNIPGTPPVPHDFSEMAFLTKGVGRDEDGNVWGPLDPFPQTGVFIEAPNCPTDGSASSTYKHESKIGNLARRGSVGLWYSRAKTQAVGDAENKGTTDGFLEIAPSEGGNQTDKRVKREF</sequence>
<comment type="caution">
    <text evidence="3">The sequence shown here is derived from an EMBL/GenBank/DDBJ whole genome shotgun (WGS) entry which is preliminary data.</text>
</comment>
<dbReference type="OrthoDB" id="2129641at2759"/>
<evidence type="ECO:0000313" key="4">
    <source>
        <dbReference type="Proteomes" id="UP000736672"/>
    </source>
</evidence>
<dbReference type="AlphaFoldDB" id="A0A9P9GHT3"/>
<feature type="region of interest" description="Disordered" evidence="1">
    <location>
        <begin position="455"/>
        <end position="485"/>
    </location>
</feature>
<name>A0A9P9GHT3_FUSSL</name>
<protein>
    <submittedName>
        <fullName evidence="3">Uncharacterized protein</fullName>
    </submittedName>
</protein>
<organism evidence="3 4">
    <name type="scientific">Fusarium solani</name>
    <name type="common">Filamentous fungus</name>
    <dbReference type="NCBI Taxonomy" id="169388"/>
    <lineage>
        <taxon>Eukaryota</taxon>
        <taxon>Fungi</taxon>
        <taxon>Dikarya</taxon>
        <taxon>Ascomycota</taxon>
        <taxon>Pezizomycotina</taxon>
        <taxon>Sordariomycetes</taxon>
        <taxon>Hypocreomycetidae</taxon>
        <taxon>Hypocreales</taxon>
        <taxon>Nectriaceae</taxon>
        <taxon>Fusarium</taxon>
        <taxon>Fusarium solani species complex</taxon>
    </lineage>
</organism>
<dbReference type="EMBL" id="JAGTJS010000021">
    <property type="protein sequence ID" value="KAH7239695.1"/>
    <property type="molecule type" value="Genomic_DNA"/>
</dbReference>